<evidence type="ECO:0000313" key="1">
    <source>
        <dbReference type="EMBL" id="EJK58681.1"/>
    </source>
</evidence>
<dbReference type="AlphaFoldDB" id="K0SCQ2"/>
<sequence>RAVGVRAHLSILDAYAIHAQLQLQHSVQSVQSHLMVPIMLCAGYDTRKMRWAARRRSYARSIQKGAPPETRTTKRI</sequence>
<protein>
    <submittedName>
        <fullName evidence="1">Uncharacterized protein</fullName>
    </submittedName>
</protein>
<dbReference type="Proteomes" id="UP000266841">
    <property type="component" value="Unassembled WGS sequence"/>
</dbReference>
<evidence type="ECO:0000313" key="2">
    <source>
        <dbReference type="Proteomes" id="UP000266841"/>
    </source>
</evidence>
<gene>
    <name evidence="1" type="ORF">THAOC_21173</name>
</gene>
<keyword evidence="2" id="KW-1185">Reference proteome</keyword>
<proteinExistence type="predicted"/>
<feature type="non-terminal residue" evidence="1">
    <location>
        <position position="1"/>
    </location>
</feature>
<name>K0SCQ2_THAOC</name>
<organism evidence="1 2">
    <name type="scientific">Thalassiosira oceanica</name>
    <name type="common">Marine diatom</name>
    <dbReference type="NCBI Taxonomy" id="159749"/>
    <lineage>
        <taxon>Eukaryota</taxon>
        <taxon>Sar</taxon>
        <taxon>Stramenopiles</taxon>
        <taxon>Ochrophyta</taxon>
        <taxon>Bacillariophyta</taxon>
        <taxon>Coscinodiscophyceae</taxon>
        <taxon>Thalassiosirophycidae</taxon>
        <taxon>Thalassiosirales</taxon>
        <taxon>Thalassiosiraceae</taxon>
        <taxon>Thalassiosira</taxon>
    </lineage>
</organism>
<accession>K0SCQ2</accession>
<dbReference type="EMBL" id="AGNL01024522">
    <property type="protein sequence ID" value="EJK58681.1"/>
    <property type="molecule type" value="Genomic_DNA"/>
</dbReference>
<comment type="caution">
    <text evidence="1">The sequence shown here is derived from an EMBL/GenBank/DDBJ whole genome shotgun (WGS) entry which is preliminary data.</text>
</comment>
<reference evidence="1 2" key="1">
    <citation type="journal article" date="2012" name="Genome Biol.">
        <title>Genome and low-iron response of an oceanic diatom adapted to chronic iron limitation.</title>
        <authorList>
            <person name="Lommer M."/>
            <person name="Specht M."/>
            <person name="Roy A.S."/>
            <person name="Kraemer L."/>
            <person name="Andreson R."/>
            <person name="Gutowska M.A."/>
            <person name="Wolf J."/>
            <person name="Bergner S.V."/>
            <person name="Schilhabel M.B."/>
            <person name="Klostermeier U.C."/>
            <person name="Beiko R.G."/>
            <person name="Rosenstiel P."/>
            <person name="Hippler M."/>
            <person name="Laroche J."/>
        </authorList>
    </citation>
    <scope>NUCLEOTIDE SEQUENCE [LARGE SCALE GENOMIC DNA]</scope>
    <source>
        <strain evidence="1 2">CCMP1005</strain>
    </source>
</reference>